<evidence type="ECO:0008006" key="3">
    <source>
        <dbReference type="Google" id="ProtNLM"/>
    </source>
</evidence>
<organism evidence="1 2">
    <name type="scientific">Streptococcus pluranimalium</name>
    <dbReference type="NCBI Taxonomy" id="82348"/>
    <lineage>
        <taxon>Bacteria</taxon>
        <taxon>Bacillati</taxon>
        <taxon>Bacillota</taxon>
        <taxon>Bacilli</taxon>
        <taxon>Lactobacillales</taxon>
        <taxon>Streptococcaceae</taxon>
        <taxon>Streptococcus</taxon>
    </lineage>
</organism>
<reference evidence="1 2" key="1">
    <citation type="submission" date="2017-07" db="EMBL/GenBank/DDBJ databases">
        <title>Streptococcus pluranimalium as cause of bovine abortion.</title>
        <authorList>
            <person name="Rodriguez Campos S."/>
            <person name="Gobeli Brawand S."/>
            <person name="Brodard I."/>
            <person name="Rychener L."/>
            <person name="Perreten V."/>
        </authorList>
    </citation>
    <scope>NUCLEOTIDE SEQUENCE [LARGE SCALE GENOMIC DNA]</scope>
    <source>
        <strain evidence="1 2">14A0014</strain>
    </source>
</reference>
<dbReference type="EMBL" id="CP022601">
    <property type="protein sequence ID" value="AXJ13971.1"/>
    <property type="molecule type" value="Genomic_DNA"/>
</dbReference>
<protein>
    <recommendedName>
        <fullName evidence="3">Glutamine cyclotransferase</fullName>
    </recommendedName>
</protein>
<name>A0A345VML9_9STRE</name>
<gene>
    <name evidence="1" type="ORF">Sp14A_20870</name>
</gene>
<dbReference type="InterPro" id="IPR015943">
    <property type="entry name" value="WD40/YVTN_repeat-like_dom_sf"/>
</dbReference>
<evidence type="ECO:0000313" key="1">
    <source>
        <dbReference type="EMBL" id="AXJ13971.1"/>
    </source>
</evidence>
<dbReference type="PANTHER" id="PTHR31270">
    <property type="entry name" value="GLUTAMINYL-PEPTIDE CYCLOTRANSFERASE"/>
    <property type="match status" value="1"/>
</dbReference>
<dbReference type="Pfam" id="PF05096">
    <property type="entry name" value="Glu_cyclase_2"/>
    <property type="match status" value="1"/>
</dbReference>
<dbReference type="SUPFAM" id="SSF50969">
    <property type="entry name" value="YVTN repeat-like/Quinoprotein amine dehydrogenase"/>
    <property type="match status" value="1"/>
</dbReference>
<evidence type="ECO:0000313" key="2">
    <source>
        <dbReference type="Proteomes" id="UP000255411"/>
    </source>
</evidence>
<dbReference type="Proteomes" id="UP000255411">
    <property type="component" value="Chromosome"/>
</dbReference>
<dbReference type="InterPro" id="IPR007788">
    <property type="entry name" value="QCT"/>
</dbReference>
<proteinExistence type="predicted"/>
<dbReference type="GO" id="GO:0016603">
    <property type="term" value="F:glutaminyl-peptide cyclotransferase activity"/>
    <property type="evidence" value="ECO:0007669"/>
    <property type="project" value="InterPro"/>
</dbReference>
<sequence length="254" mass="29001">MKKIILLGLAFVALISGLFWFVSQVNQDDLVLKETITVQNPQFTQGFVWDNKTNQLLLGSGLYGQSVLATFQFDQKTWQIKDHLPSHAFGEGLALAGDDLWQITWKEQEAYRRDKETFDIKETVSYEGEGWGITYSSDDSHLIMSDGTNQLQFRDPKDFSLLKSIPVTEKNKAVTNINELEYANGFVYANIWQTNFIVKIDPNSGKVVKRYDLTDLVETISADVDVLNGIAHVEDDMFYITGKMYPVIWKVELH</sequence>
<dbReference type="AlphaFoldDB" id="A0A345VML9"/>
<accession>A0A345VML9</accession>
<dbReference type="PANTHER" id="PTHR31270:SF1">
    <property type="entry name" value="GLUTAMINYL-PEPTIDE CYCLOTRANSFERASE"/>
    <property type="match status" value="1"/>
</dbReference>
<dbReference type="Gene3D" id="2.130.10.10">
    <property type="entry name" value="YVTN repeat-like/Quinoprotein amine dehydrogenase"/>
    <property type="match status" value="1"/>
</dbReference>
<dbReference type="InterPro" id="IPR011044">
    <property type="entry name" value="Quino_amine_DH_bsu"/>
</dbReference>
<dbReference type="RefSeq" id="WP_115130916.1">
    <property type="nucleotide sequence ID" value="NZ_CP022601.1"/>
</dbReference>